<dbReference type="STRING" id="226910.UCMB321_0616"/>
<comment type="caution">
    <text evidence="3">The sequence shown here is derived from an EMBL/GenBank/DDBJ whole genome shotgun (WGS) entry which is preliminary data.</text>
</comment>
<dbReference type="InterPro" id="IPR001296">
    <property type="entry name" value="Glyco_trans_1"/>
</dbReference>
<gene>
    <name evidence="3" type="ORF">UCMB321_0616</name>
</gene>
<name>A0A0C2IFB3_9PSED</name>
<feature type="domain" description="Glycosyltransferase subfamily 4-like N-terminal" evidence="2">
    <location>
        <begin position="29"/>
        <end position="179"/>
    </location>
</feature>
<accession>A0A0C2IFB3</accession>
<keyword evidence="4" id="KW-1185">Reference proteome</keyword>
<dbReference type="OrthoDB" id="6713459at2"/>
<proteinExistence type="predicted"/>
<dbReference type="CDD" id="cd03801">
    <property type="entry name" value="GT4_PimA-like"/>
    <property type="match status" value="1"/>
</dbReference>
<dbReference type="RefSeq" id="WP_040063783.1">
    <property type="nucleotide sequence ID" value="NZ_JXDG01000005.1"/>
</dbReference>
<dbReference type="Pfam" id="PF13439">
    <property type="entry name" value="Glyco_transf_4"/>
    <property type="match status" value="1"/>
</dbReference>
<dbReference type="GO" id="GO:0016757">
    <property type="term" value="F:glycosyltransferase activity"/>
    <property type="evidence" value="ECO:0007669"/>
    <property type="project" value="InterPro"/>
</dbReference>
<protein>
    <submittedName>
        <fullName evidence="3">Glycosyl transferase in large core OS assembly cluster</fullName>
    </submittedName>
</protein>
<dbReference type="Proteomes" id="UP000031535">
    <property type="component" value="Unassembled WGS sequence"/>
</dbReference>
<dbReference type="Gene3D" id="3.40.50.2000">
    <property type="entry name" value="Glycogen Phosphorylase B"/>
    <property type="match status" value="2"/>
</dbReference>
<dbReference type="EMBL" id="JXDG01000005">
    <property type="protein sequence ID" value="KIH85640.1"/>
    <property type="molecule type" value="Genomic_DNA"/>
</dbReference>
<evidence type="ECO:0000313" key="4">
    <source>
        <dbReference type="Proteomes" id="UP000031535"/>
    </source>
</evidence>
<dbReference type="Pfam" id="PF00534">
    <property type="entry name" value="Glycos_transf_1"/>
    <property type="match status" value="1"/>
</dbReference>
<evidence type="ECO:0000313" key="3">
    <source>
        <dbReference type="EMBL" id="KIH85640.1"/>
    </source>
</evidence>
<feature type="domain" description="Glycosyl transferase family 1" evidence="1">
    <location>
        <begin position="188"/>
        <end position="345"/>
    </location>
</feature>
<dbReference type="PANTHER" id="PTHR12526">
    <property type="entry name" value="GLYCOSYLTRANSFERASE"/>
    <property type="match status" value="1"/>
</dbReference>
<dbReference type="GO" id="GO:1901135">
    <property type="term" value="P:carbohydrate derivative metabolic process"/>
    <property type="evidence" value="ECO:0007669"/>
    <property type="project" value="UniProtKB-ARBA"/>
</dbReference>
<reference evidence="3 4" key="1">
    <citation type="submission" date="2015-01" db="EMBL/GenBank/DDBJ databases">
        <title>Complete genome of Pseudomonas batumici UCM B-321 producer of the batumin antibiotic with strong antistaphilococcal and potential anticancer activity.</title>
        <authorList>
            <person name="Klochko V.V."/>
            <person name="Zelena L.B."/>
            <person name="Elena K.A."/>
            <person name="Reva O.N."/>
        </authorList>
    </citation>
    <scope>NUCLEOTIDE SEQUENCE [LARGE SCALE GENOMIC DNA]</scope>
    <source>
        <strain evidence="3 4">UCM B-321</strain>
    </source>
</reference>
<sequence length="383" mass="43172">MKPRFKVLQLLPDYRVKENDFADLGEQIVKSLPVERFEVTSAYLRGRPEPGQPLSVAEHSKYFEFPYKAIKGIRRLGAMWQIYKYCREQKFDVVICNRYKSVNMMLTLNRWLKIPLCMAVVHGVEEYERVYRRVHHQRWVSPSWRFVGVSPAVRDYLVGLNCGFTLQNTTYVTNAIDIEQSEALQLSREQAREALGLALGPRVIGALGRLVPIKGHNHLLQAFALLKDKYPNAQVAIIGSGRAEADLRAEIERLGLTGRAHLAGFREDAMKYVRAFDIWTMPSLTEGLGLALLEGMSGHLPVIASNVPAMLPLVQGAGGLSHDPGNVEQLAAALDTYLAMSDEQLRAKGEQAFQYLQGHHTLKEFRQKYLDVIETGLREAGRA</sequence>
<keyword evidence="3" id="KW-0808">Transferase</keyword>
<dbReference type="PATRIC" id="fig|226910.6.peg.614"/>
<evidence type="ECO:0000259" key="1">
    <source>
        <dbReference type="Pfam" id="PF00534"/>
    </source>
</evidence>
<evidence type="ECO:0000259" key="2">
    <source>
        <dbReference type="Pfam" id="PF13439"/>
    </source>
</evidence>
<dbReference type="SUPFAM" id="SSF53756">
    <property type="entry name" value="UDP-Glycosyltransferase/glycogen phosphorylase"/>
    <property type="match status" value="1"/>
</dbReference>
<dbReference type="AlphaFoldDB" id="A0A0C2IFB3"/>
<dbReference type="InterPro" id="IPR028098">
    <property type="entry name" value="Glyco_trans_4-like_N"/>
</dbReference>
<organism evidence="3 4">
    <name type="scientific">Pseudomonas batumici</name>
    <dbReference type="NCBI Taxonomy" id="226910"/>
    <lineage>
        <taxon>Bacteria</taxon>
        <taxon>Pseudomonadati</taxon>
        <taxon>Pseudomonadota</taxon>
        <taxon>Gammaproteobacteria</taxon>
        <taxon>Pseudomonadales</taxon>
        <taxon>Pseudomonadaceae</taxon>
        <taxon>Pseudomonas</taxon>
    </lineage>
</organism>